<reference evidence="8 9" key="1">
    <citation type="submission" date="2024-02" db="EMBL/GenBank/DDBJ databases">
        <authorList>
            <person name="Daric V."/>
            <person name="Darras S."/>
        </authorList>
    </citation>
    <scope>NUCLEOTIDE SEQUENCE [LARGE SCALE GENOMIC DNA]</scope>
</reference>
<dbReference type="SMART" id="SM00333">
    <property type="entry name" value="TUDOR"/>
    <property type="match status" value="4"/>
</dbReference>
<evidence type="ECO:0000256" key="3">
    <source>
        <dbReference type="ARBA" id="ARBA00022737"/>
    </source>
</evidence>
<proteinExistence type="predicted"/>
<dbReference type="Gene3D" id="3.30.420.610">
    <property type="entry name" value="LOTUS domain-like"/>
    <property type="match status" value="2"/>
</dbReference>
<dbReference type="SUPFAM" id="SSF63748">
    <property type="entry name" value="Tudor/PWWP/MBT"/>
    <property type="match status" value="4"/>
</dbReference>
<feature type="compositionally biased region" description="Basic residues" evidence="5">
    <location>
        <begin position="91"/>
        <end position="116"/>
    </location>
</feature>
<keyword evidence="4" id="KW-0221">Differentiation</keyword>
<dbReference type="Gene3D" id="2.40.50.90">
    <property type="match status" value="3"/>
</dbReference>
<keyword evidence="2" id="KW-0963">Cytoplasm</keyword>
<dbReference type="PANTHER" id="PTHR16442:SF1">
    <property type="entry name" value="RING FINGER PROTEIN 17"/>
    <property type="match status" value="1"/>
</dbReference>
<accession>A0ABP0F4R7</accession>
<keyword evidence="4" id="KW-0744">Spermatogenesis</keyword>
<evidence type="ECO:0000313" key="8">
    <source>
        <dbReference type="EMBL" id="CAK8673222.1"/>
    </source>
</evidence>
<dbReference type="EMBL" id="CAWYQH010000002">
    <property type="protein sequence ID" value="CAK8673222.1"/>
    <property type="molecule type" value="Genomic_DNA"/>
</dbReference>
<evidence type="ECO:0000256" key="5">
    <source>
        <dbReference type="SAM" id="MobiDB-lite"/>
    </source>
</evidence>
<protein>
    <recommendedName>
        <fullName evidence="10">Tudor domain-containing protein 7</fullName>
    </recommendedName>
</protein>
<evidence type="ECO:0000256" key="2">
    <source>
        <dbReference type="ARBA" id="ARBA00022490"/>
    </source>
</evidence>
<dbReference type="PROSITE" id="PS50304">
    <property type="entry name" value="TUDOR"/>
    <property type="match status" value="1"/>
</dbReference>
<evidence type="ECO:0000256" key="4">
    <source>
        <dbReference type="ARBA" id="ARBA00022871"/>
    </source>
</evidence>
<dbReference type="Gene3D" id="2.30.30.140">
    <property type="match status" value="4"/>
</dbReference>
<comment type="caution">
    <text evidence="8">The sequence shown here is derived from an EMBL/GenBank/DDBJ whole genome shotgun (WGS) entry which is preliminary data.</text>
</comment>
<evidence type="ECO:0000313" key="9">
    <source>
        <dbReference type="Proteomes" id="UP001642483"/>
    </source>
</evidence>
<evidence type="ECO:0000256" key="1">
    <source>
        <dbReference type="ARBA" id="ARBA00004496"/>
    </source>
</evidence>
<comment type="subcellular location">
    <subcellularLocation>
        <location evidence="1">Cytoplasm</location>
    </subcellularLocation>
</comment>
<dbReference type="CDD" id="cd09972">
    <property type="entry name" value="LOTUS_TDRD_OSKAR"/>
    <property type="match status" value="1"/>
</dbReference>
<evidence type="ECO:0008006" key="10">
    <source>
        <dbReference type="Google" id="ProtNLM"/>
    </source>
</evidence>
<evidence type="ECO:0000259" key="7">
    <source>
        <dbReference type="PROSITE" id="PS51644"/>
    </source>
</evidence>
<feature type="region of interest" description="Disordered" evidence="5">
    <location>
        <begin position="221"/>
        <end position="245"/>
    </location>
</feature>
<dbReference type="PANTHER" id="PTHR16442">
    <property type="entry name" value="RING FINGER PROTEIN 17"/>
    <property type="match status" value="1"/>
</dbReference>
<gene>
    <name evidence="8" type="ORF">CVLEPA_LOCUS3034</name>
</gene>
<dbReference type="PROSITE" id="PS51644">
    <property type="entry name" value="HTH_OST"/>
    <property type="match status" value="1"/>
</dbReference>
<feature type="domain" description="HTH OST-type" evidence="7">
    <location>
        <begin position="4"/>
        <end position="77"/>
    </location>
</feature>
<dbReference type="InterPro" id="IPR002999">
    <property type="entry name" value="Tudor"/>
</dbReference>
<dbReference type="InterPro" id="IPR041966">
    <property type="entry name" value="LOTUS-like"/>
</dbReference>
<dbReference type="InterPro" id="IPR035437">
    <property type="entry name" value="SNase_OB-fold_sf"/>
</dbReference>
<feature type="compositionally biased region" description="Polar residues" evidence="5">
    <location>
        <begin position="231"/>
        <end position="244"/>
    </location>
</feature>
<feature type="compositionally biased region" description="Low complexity" evidence="5">
    <location>
        <begin position="221"/>
        <end position="230"/>
    </location>
</feature>
<evidence type="ECO:0000259" key="6">
    <source>
        <dbReference type="PROSITE" id="PS50304"/>
    </source>
</evidence>
<keyword evidence="9" id="KW-1185">Reference proteome</keyword>
<name>A0ABP0F4R7_CLALP</name>
<dbReference type="Pfam" id="PF00567">
    <property type="entry name" value="TUDOR"/>
    <property type="match status" value="4"/>
</dbReference>
<keyword evidence="3" id="KW-0677">Repeat</keyword>
<feature type="region of interest" description="Disordered" evidence="5">
    <location>
        <begin position="90"/>
        <end position="116"/>
    </location>
</feature>
<sequence>MPETIDSVKKNLRSVLISSKDGVRATKLQGEYRELAGSYIPHSKFGFHSLDEFLSTLKDVVRLGYSRTGELTYYAIADLSTQHIQAMVAKQRGKKTSQKKVSRSSYHRNKATRSHHKAPFVHSPMRYHNLSVKINSFGSGSGSSTRKIMYSRTSPHKFIPNWIAGGDARPNGSRNDHSHQVAIAPRFEKLYKKQAESSSVDKFKNPLGSAIAVVSETTSAAGDSVRSSSSENTLPSPNDKSASPISEKRLKINLHKLLEVNPNGLHSTNVCALYKEIFSEEFPAILVEKIISKNVSGFAQVDKIAVGSGFKYILFPIDEGKAKKELTAKFPTPRATEKPPTDVTVATHTLLALGEEHKVKVQSVVSCDEIYVILVAEEQKMAAMHKELKQQLKKPWPCHFNLIKPGSYVISKLSIRVGARAKVKSVTSEHAEIFDIDFGDTFWVVISDLQLMPASLAKNPEFLIRCSMHRSNDPNGKWFDATAVKFYDSYAHANLMMKTIAISTTHSVNMHSPEHKHSVFFYHNSFNINFRLFSEEEEQILKNKANSYNPFEFQPPGCVKLPSEEYCDLYVFNASCTTEIEACIIGEGYSDELVELETKMQSFYSKTNQNWILSNPPPLDCVYAVLSEDTCIRGKLISIDGDQANVYFVDNGELETVNLSDLRPLTREFAAFPMQVVTVSLAGLDHPILSTHSDVLQKLNDVVVYKSCTAHVVARFLVDSARPTYIVELIDTAGPAYLNINDICLNMVYDDDLLPTLPDVGSESLVSISHIDPDSEKVFIRTAGEGMQTLNQCCAEVEKQLQGQKMLPSQCARNLYPGKHCLVQAGGSFHRVRIIEIADGKPCGITVFFIDIGKQERVTRGRLFKIKMETLFYIPPQAVCCRLSGNTSASSTSVLLMDVTLDIKSTVLVRLDKLSDSDQPHLISMWTDETKQTVVVSKQAPPNPSLMSSGAPGNDLPETSLPLAVFRSDSLQQDVNNSNGKSKKTATDEMIVMAQCQNSNKSENNFTEADIDDLSSITSPSPVPLPMTSALFHPSTKFSDTLFPVVVEEVINPCHMQLIAMKNIESRNILSRTLISFYEQNPHKNLPSSMIDVGENYALSFAKQFWHRVQIRGKLGNTISVYFIDFGACVQSVFDLKKVRLCKLVTPFSTIPGLAVTAKLAGIMPLDKNNLAWPDSVSKRLSSLIKGKCFVAHVLKVTGEKSLHGRYIYHVCLCNTRATPEVWINDLLVDKWRCANYM</sequence>
<dbReference type="Proteomes" id="UP001642483">
    <property type="component" value="Unassembled WGS sequence"/>
</dbReference>
<dbReference type="Pfam" id="PF12872">
    <property type="entry name" value="OST-HTH"/>
    <property type="match status" value="1"/>
</dbReference>
<feature type="domain" description="Tudor" evidence="6">
    <location>
        <begin position="814"/>
        <end position="873"/>
    </location>
</feature>
<organism evidence="8 9">
    <name type="scientific">Clavelina lepadiformis</name>
    <name type="common">Light-bulb sea squirt</name>
    <name type="synonym">Ascidia lepadiformis</name>
    <dbReference type="NCBI Taxonomy" id="159417"/>
    <lineage>
        <taxon>Eukaryota</taxon>
        <taxon>Metazoa</taxon>
        <taxon>Chordata</taxon>
        <taxon>Tunicata</taxon>
        <taxon>Ascidiacea</taxon>
        <taxon>Aplousobranchia</taxon>
        <taxon>Clavelinidae</taxon>
        <taxon>Clavelina</taxon>
    </lineage>
</organism>
<dbReference type="InterPro" id="IPR025605">
    <property type="entry name" value="OST-HTH/LOTUS_dom"/>
</dbReference>